<evidence type="ECO:0000313" key="1">
    <source>
        <dbReference type="EMBL" id="GIY41515.1"/>
    </source>
</evidence>
<proteinExistence type="predicted"/>
<keyword evidence="2" id="KW-1185">Reference proteome</keyword>
<reference evidence="1 2" key="1">
    <citation type="submission" date="2021-06" db="EMBL/GenBank/DDBJ databases">
        <title>Caerostris extrusa draft genome.</title>
        <authorList>
            <person name="Kono N."/>
            <person name="Arakawa K."/>
        </authorList>
    </citation>
    <scope>NUCLEOTIDE SEQUENCE [LARGE SCALE GENOMIC DNA]</scope>
</reference>
<protein>
    <submittedName>
        <fullName evidence="1">Uncharacterized protein</fullName>
    </submittedName>
</protein>
<dbReference type="AlphaFoldDB" id="A0AAV4T5W1"/>
<evidence type="ECO:0000313" key="2">
    <source>
        <dbReference type="Proteomes" id="UP001054945"/>
    </source>
</evidence>
<gene>
    <name evidence="1" type="ORF">CEXT_404031</name>
</gene>
<comment type="caution">
    <text evidence="1">The sequence shown here is derived from an EMBL/GenBank/DDBJ whole genome shotgun (WGS) entry which is preliminary data.</text>
</comment>
<accession>A0AAV4T5W1</accession>
<dbReference type="EMBL" id="BPLR01010720">
    <property type="protein sequence ID" value="GIY41515.1"/>
    <property type="molecule type" value="Genomic_DNA"/>
</dbReference>
<name>A0AAV4T5W1_CAEEX</name>
<organism evidence="1 2">
    <name type="scientific">Caerostris extrusa</name>
    <name type="common">Bark spider</name>
    <name type="synonym">Caerostris bankana</name>
    <dbReference type="NCBI Taxonomy" id="172846"/>
    <lineage>
        <taxon>Eukaryota</taxon>
        <taxon>Metazoa</taxon>
        <taxon>Ecdysozoa</taxon>
        <taxon>Arthropoda</taxon>
        <taxon>Chelicerata</taxon>
        <taxon>Arachnida</taxon>
        <taxon>Araneae</taxon>
        <taxon>Araneomorphae</taxon>
        <taxon>Entelegynae</taxon>
        <taxon>Araneoidea</taxon>
        <taxon>Araneidae</taxon>
        <taxon>Caerostris</taxon>
    </lineage>
</organism>
<sequence length="99" mass="11121">MLWDRVLTPSIFRVKARTGHAAREFGTQTDIHYGNIQEKMQNQLKATQVLSTVQLPNVLFAYNTVSLIKFSADCSVVKIFKPVTDLNGVLTSHPNLMSE</sequence>
<dbReference type="Proteomes" id="UP001054945">
    <property type="component" value="Unassembled WGS sequence"/>
</dbReference>